<reference evidence="6" key="1">
    <citation type="submission" date="2007-06" db="EMBL/GenBank/DDBJ databases">
        <title>Complete sequence of Marinomonas sp. MWYL1.</title>
        <authorList>
            <consortium name="US DOE Joint Genome Institute"/>
            <person name="Copeland A."/>
            <person name="Lucas S."/>
            <person name="Lapidus A."/>
            <person name="Barry K."/>
            <person name="Glavina del Rio T."/>
            <person name="Dalin E."/>
            <person name="Tice H."/>
            <person name="Pitluck S."/>
            <person name="Kiss H."/>
            <person name="Brettin T."/>
            <person name="Bruce D."/>
            <person name="Detter J.C."/>
            <person name="Han C."/>
            <person name="Schmutz J."/>
            <person name="Larimer F."/>
            <person name="Land M."/>
            <person name="Hauser L."/>
            <person name="Kyrpides N."/>
            <person name="Kim E."/>
            <person name="Johnston A.W.B."/>
            <person name="Todd J.D."/>
            <person name="Rogers R."/>
            <person name="Wexler M."/>
            <person name="Bond P.L."/>
            <person name="Li Y."/>
            <person name="Richardson P."/>
        </authorList>
    </citation>
    <scope>NUCLEOTIDE SEQUENCE [LARGE SCALE GENOMIC DNA]</scope>
    <source>
        <strain evidence="6">MWYL1</strain>
    </source>
</reference>
<dbReference type="GO" id="GO:0000976">
    <property type="term" value="F:transcription cis-regulatory region binding"/>
    <property type="evidence" value="ECO:0007669"/>
    <property type="project" value="TreeGrafter"/>
</dbReference>
<dbReference type="InterPro" id="IPR000843">
    <property type="entry name" value="HTH_LacI"/>
</dbReference>
<dbReference type="Pfam" id="PF00532">
    <property type="entry name" value="Peripla_BP_1"/>
    <property type="match status" value="1"/>
</dbReference>
<accession>A6VWS8</accession>
<organism evidence="6">
    <name type="scientific">Marinomonas sp. (strain MWYL1)</name>
    <dbReference type="NCBI Taxonomy" id="400668"/>
    <lineage>
        <taxon>Bacteria</taxon>
        <taxon>Pseudomonadati</taxon>
        <taxon>Pseudomonadota</taxon>
        <taxon>Gammaproteobacteria</taxon>
        <taxon>Oceanospirillales</taxon>
        <taxon>Oceanospirillaceae</taxon>
        <taxon>Marinomonas</taxon>
    </lineage>
</organism>
<keyword evidence="4" id="KW-0804">Transcription</keyword>
<dbReference type="GO" id="GO:0003700">
    <property type="term" value="F:DNA-binding transcription factor activity"/>
    <property type="evidence" value="ECO:0007669"/>
    <property type="project" value="TreeGrafter"/>
</dbReference>
<keyword evidence="3" id="KW-0238">DNA-binding</keyword>
<dbReference type="CDD" id="cd01392">
    <property type="entry name" value="HTH_LacI"/>
    <property type="match status" value="1"/>
</dbReference>
<evidence type="ECO:0000256" key="2">
    <source>
        <dbReference type="ARBA" id="ARBA00023015"/>
    </source>
</evidence>
<dbReference type="Gene3D" id="1.10.260.40">
    <property type="entry name" value="lambda repressor-like DNA-binding domains"/>
    <property type="match status" value="1"/>
</dbReference>
<dbReference type="HOGENOM" id="CLU_037628_6_0_6"/>
<dbReference type="PANTHER" id="PTHR30146">
    <property type="entry name" value="LACI-RELATED TRANSCRIPTIONAL REPRESSOR"/>
    <property type="match status" value="1"/>
</dbReference>
<dbReference type="EMBL" id="CP000749">
    <property type="protein sequence ID" value="ABR70907.1"/>
    <property type="molecule type" value="Genomic_DNA"/>
</dbReference>
<keyword evidence="2" id="KW-0805">Transcription regulation</keyword>
<dbReference type="Gene3D" id="3.40.50.2300">
    <property type="match status" value="2"/>
</dbReference>
<name>A6VWS8_MARMS</name>
<dbReference type="AlphaFoldDB" id="A6VWS8"/>
<keyword evidence="1" id="KW-0678">Repressor</keyword>
<dbReference type="InterPro" id="IPR028082">
    <property type="entry name" value="Peripla_BP_I"/>
</dbReference>
<evidence type="ECO:0000256" key="4">
    <source>
        <dbReference type="ARBA" id="ARBA00023163"/>
    </source>
</evidence>
<evidence type="ECO:0000259" key="5">
    <source>
        <dbReference type="PROSITE" id="PS50932"/>
    </source>
</evidence>
<evidence type="ECO:0000256" key="1">
    <source>
        <dbReference type="ARBA" id="ARBA00022491"/>
    </source>
</evidence>
<dbReference type="SMART" id="SM00354">
    <property type="entry name" value="HTH_LACI"/>
    <property type="match status" value="1"/>
</dbReference>
<sequence length="334" mass="37127">MKKDQKKSTITDVAKHVGMTTITVSRALNTPEKVKRETLERILAAASELNYVPNAIARNLKSKQSHIIGLIIANIDNPFYENTFKAVNHAAKESNYSLMLFDTDGSEEQEKKAIETLLSYQASGIILSAVSDDKNYMPSYLHKLKLANIPVVQIDRKIHNIDFPGVYLDNFNSAYKGMDALLKKGFRNILILAGPKTSQITLNRLKGIQQAIMDQEHPIELTIKYGDYTKTPSKQAVVELIQEQYLPDAIFGLNILITLGALEAIQEAGLNTENFGFMSIDPIPFARTFGKTIPCIKHDTYALGLAAINMLIQDIKGNSKETQDIIIEGNLTIS</sequence>
<dbReference type="PANTHER" id="PTHR30146:SF151">
    <property type="entry name" value="HTH-TYPE TRANSCRIPTIONAL REPRESSOR CYTR"/>
    <property type="match status" value="1"/>
</dbReference>
<dbReference type="KEGG" id="mmw:Mmwyl1_1984"/>
<dbReference type="OrthoDB" id="6619319at2"/>
<proteinExistence type="predicted"/>
<dbReference type="STRING" id="400668.Mmwyl1_1984"/>
<dbReference type="InterPro" id="IPR001761">
    <property type="entry name" value="Peripla_BP/Lac1_sug-bd_dom"/>
</dbReference>
<dbReference type="eggNOG" id="COG1609">
    <property type="taxonomic scope" value="Bacteria"/>
</dbReference>
<evidence type="ECO:0000313" key="6">
    <source>
        <dbReference type="EMBL" id="ABR70907.1"/>
    </source>
</evidence>
<feature type="domain" description="HTH lacI-type" evidence="5">
    <location>
        <begin position="8"/>
        <end position="62"/>
    </location>
</feature>
<dbReference type="Pfam" id="PF00356">
    <property type="entry name" value="LacI"/>
    <property type="match status" value="1"/>
</dbReference>
<dbReference type="InterPro" id="IPR010982">
    <property type="entry name" value="Lambda_DNA-bd_dom_sf"/>
</dbReference>
<gene>
    <name evidence="6" type="ordered locus">Mmwyl1_1984</name>
</gene>
<dbReference type="SUPFAM" id="SSF53822">
    <property type="entry name" value="Periplasmic binding protein-like I"/>
    <property type="match status" value="1"/>
</dbReference>
<dbReference type="SUPFAM" id="SSF47413">
    <property type="entry name" value="lambda repressor-like DNA-binding domains"/>
    <property type="match status" value="1"/>
</dbReference>
<evidence type="ECO:0000256" key="3">
    <source>
        <dbReference type="ARBA" id="ARBA00023125"/>
    </source>
</evidence>
<dbReference type="CDD" id="cd06267">
    <property type="entry name" value="PBP1_LacI_sugar_binding-like"/>
    <property type="match status" value="1"/>
</dbReference>
<dbReference type="PROSITE" id="PS50932">
    <property type="entry name" value="HTH_LACI_2"/>
    <property type="match status" value="1"/>
</dbReference>
<protein>
    <submittedName>
        <fullName evidence="6">Periplasmic binding protein/LacI transcriptional regulator</fullName>
    </submittedName>
</protein>